<accession>A0ABX4EYS5</accession>
<evidence type="ECO:0000313" key="9">
    <source>
        <dbReference type="EMBL" id="OZI64252.1"/>
    </source>
</evidence>
<dbReference type="SUPFAM" id="SSF140931">
    <property type="entry name" value="Fic-like"/>
    <property type="match status" value="1"/>
</dbReference>
<protein>
    <recommendedName>
        <fullName evidence="5">protein adenylyltransferase</fullName>
        <ecNumber evidence="5">2.7.7.108</ecNumber>
    </recommendedName>
</protein>
<dbReference type="Proteomes" id="UP000216354">
    <property type="component" value="Unassembled WGS sequence"/>
</dbReference>
<dbReference type="Pfam" id="PF18790">
    <property type="entry name" value="KfrB"/>
    <property type="match status" value="1"/>
</dbReference>
<evidence type="ECO:0000256" key="6">
    <source>
        <dbReference type="ARBA" id="ARBA00047939"/>
    </source>
</evidence>
<evidence type="ECO:0000256" key="7">
    <source>
        <dbReference type="ARBA" id="ARBA00048696"/>
    </source>
</evidence>
<keyword evidence="4" id="KW-0067">ATP-binding</keyword>
<evidence type="ECO:0000256" key="2">
    <source>
        <dbReference type="ARBA" id="ARBA00022695"/>
    </source>
</evidence>
<comment type="catalytic activity">
    <reaction evidence="6">
        <text>L-threonyl-[protein] + ATP = 3-O-(5'-adenylyl)-L-threonyl-[protein] + diphosphate</text>
        <dbReference type="Rhea" id="RHEA:54292"/>
        <dbReference type="Rhea" id="RHEA-COMP:11060"/>
        <dbReference type="Rhea" id="RHEA-COMP:13847"/>
        <dbReference type="ChEBI" id="CHEBI:30013"/>
        <dbReference type="ChEBI" id="CHEBI:30616"/>
        <dbReference type="ChEBI" id="CHEBI:33019"/>
        <dbReference type="ChEBI" id="CHEBI:138113"/>
        <dbReference type="EC" id="2.7.7.108"/>
    </reaction>
</comment>
<reference evidence="9 10" key="1">
    <citation type="submission" date="2017-05" db="EMBL/GenBank/DDBJ databases">
        <title>Complete and WGS of Bordetella genogroups.</title>
        <authorList>
            <person name="Spilker T."/>
            <person name="Lipuma J."/>
        </authorList>
    </citation>
    <scope>NUCLEOTIDE SEQUENCE [LARGE SCALE GENOMIC DNA]</scope>
    <source>
        <strain evidence="9 10">AU9795</strain>
    </source>
</reference>
<dbReference type="InterPro" id="IPR040782">
    <property type="entry name" value="KfrB"/>
</dbReference>
<evidence type="ECO:0000256" key="3">
    <source>
        <dbReference type="ARBA" id="ARBA00022741"/>
    </source>
</evidence>
<keyword evidence="10" id="KW-1185">Reference proteome</keyword>
<dbReference type="PANTHER" id="PTHR39560">
    <property type="entry name" value="PROTEIN ADENYLYLTRANSFERASE FIC-RELATED"/>
    <property type="match status" value="1"/>
</dbReference>
<organism evidence="9 10">
    <name type="scientific">Bordetella genomosp. 1</name>
    <dbReference type="NCBI Taxonomy" id="1395607"/>
    <lineage>
        <taxon>Bacteria</taxon>
        <taxon>Pseudomonadati</taxon>
        <taxon>Pseudomonadota</taxon>
        <taxon>Betaproteobacteria</taxon>
        <taxon>Burkholderiales</taxon>
        <taxon>Alcaligenaceae</taxon>
        <taxon>Bordetella</taxon>
    </lineage>
</organism>
<dbReference type="InterPro" id="IPR003812">
    <property type="entry name" value="Fido"/>
</dbReference>
<keyword evidence="2" id="KW-0548">Nucleotidyltransferase</keyword>
<comment type="catalytic activity">
    <reaction evidence="7">
        <text>L-tyrosyl-[protein] + ATP = O-(5'-adenylyl)-L-tyrosyl-[protein] + diphosphate</text>
        <dbReference type="Rhea" id="RHEA:54288"/>
        <dbReference type="Rhea" id="RHEA-COMP:10136"/>
        <dbReference type="Rhea" id="RHEA-COMP:13846"/>
        <dbReference type="ChEBI" id="CHEBI:30616"/>
        <dbReference type="ChEBI" id="CHEBI:33019"/>
        <dbReference type="ChEBI" id="CHEBI:46858"/>
        <dbReference type="ChEBI" id="CHEBI:83624"/>
        <dbReference type="EC" id="2.7.7.108"/>
    </reaction>
</comment>
<dbReference type="InterPro" id="IPR036597">
    <property type="entry name" value="Fido-like_dom_sf"/>
</dbReference>
<dbReference type="EMBL" id="NEVR01000003">
    <property type="protein sequence ID" value="OZI64252.1"/>
    <property type="molecule type" value="Genomic_DNA"/>
</dbReference>
<keyword evidence="3" id="KW-0547">Nucleotide-binding</keyword>
<dbReference type="PROSITE" id="PS51459">
    <property type="entry name" value="FIDO"/>
    <property type="match status" value="1"/>
</dbReference>
<evidence type="ECO:0000256" key="1">
    <source>
        <dbReference type="ARBA" id="ARBA00022679"/>
    </source>
</evidence>
<proteinExistence type="predicted"/>
<dbReference type="EC" id="2.7.7.108" evidence="5"/>
<feature type="domain" description="Fido" evidence="8">
    <location>
        <begin position="56"/>
        <end position="193"/>
    </location>
</feature>
<dbReference type="RefSeq" id="WP_094831953.1">
    <property type="nucleotide sequence ID" value="NZ_NEVR01000003.1"/>
</dbReference>
<evidence type="ECO:0000256" key="4">
    <source>
        <dbReference type="ARBA" id="ARBA00022840"/>
    </source>
</evidence>
<gene>
    <name evidence="9" type="ORF">CAL27_14870</name>
</gene>
<dbReference type="Gene3D" id="1.10.3290.10">
    <property type="entry name" value="Fido-like domain"/>
    <property type="match status" value="1"/>
</dbReference>
<dbReference type="Pfam" id="PF02661">
    <property type="entry name" value="Fic"/>
    <property type="match status" value="1"/>
</dbReference>
<sequence length="285" mass="31580">MAKYPVDAPDPYIDRNTGILRNRLGIRTQGALDSVEATFAAIRSYELDLNPVRGKFDLSHLQALHKRLFDDVYDWAGKLRTVDISKGDTRFANFRQIDRYAPVIAQALRAEGFLRGLDSAAFSARAGYFLGEFNVLHPFREGNGRAIRELIGQLAKEAGYFIHWRGVSRQEMVSAAILAYQGDAAPMAGLIERNMRDLDREAALELAREAVGSERDAVIAAGGHHYVGPIVGVTQRHVAQTQEGAVILHLLRALKNPELLAPGRSVVIRYADAEHAWIEVCPPRA</sequence>
<evidence type="ECO:0000313" key="10">
    <source>
        <dbReference type="Proteomes" id="UP000216354"/>
    </source>
</evidence>
<evidence type="ECO:0000256" key="5">
    <source>
        <dbReference type="ARBA" id="ARBA00034531"/>
    </source>
</evidence>
<comment type="caution">
    <text evidence="9">The sequence shown here is derived from an EMBL/GenBank/DDBJ whole genome shotgun (WGS) entry which is preliminary data.</text>
</comment>
<keyword evidence="1" id="KW-0808">Transferase</keyword>
<dbReference type="PANTHER" id="PTHR39560:SF1">
    <property type="entry name" value="PROTEIN ADENYLYLTRANSFERASE FIC-RELATED"/>
    <property type="match status" value="1"/>
</dbReference>
<name>A0ABX4EYS5_9BORD</name>
<evidence type="ECO:0000259" key="8">
    <source>
        <dbReference type="PROSITE" id="PS51459"/>
    </source>
</evidence>